<comment type="caution">
    <text evidence="3">The sequence shown here is derived from an EMBL/GenBank/DDBJ whole genome shotgun (WGS) entry which is preliminary data.</text>
</comment>
<keyword evidence="4" id="KW-1185">Reference proteome</keyword>
<dbReference type="EMBL" id="BJTG01000007">
    <property type="protein sequence ID" value="GEJ58367.1"/>
    <property type="molecule type" value="Genomic_DNA"/>
</dbReference>
<dbReference type="InterPro" id="IPR014730">
    <property type="entry name" value="ETF_a/b_N"/>
</dbReference>
<reference evidence="4" key="1">
    <citation type="journal article" date="2020" name="Appl. Environ. Microbiol.">
        <title>Diazotrophic Anaeromyxobacter Isolates from Soils.</title>
        <authorList>
            <person name="Masuda Y."/>
            <person name="Yamanaka H."/>
            <person name="Xu Z.X."/>
            <person name="Shiratori Y."/>
            <person name="Aono T."/>
            <person name="Amachi S."/>
            <person name="Senoo K."/>
            <person name="Itoh H."/>
        </authorList>
    </citation>
    <scope>NUCLEOTIDE SEQUENCE [LARGE SCALE GENOMIC DNA]</scope>
    <source>
        <strain evidence="4">R267</strain>
    </source>
</reference>
<evidence type="ECO:0000313" key="4">
    <source>
        <dbReference type="Proteomes" id="UP000503640"/>
    </source>
</evidence>
<keyword evidence="1" id="KW-0249">Electron transport</keyword>
<dbReference type="AlphaFoldDB" id="A0A7I9VQW8"/>
<protein>
    <recommendedName>
        <fullName evidence="2">Electron transfer flavoprotein alpha/beta-subunit N-terminal domain-containing protein</fullName>
    </recommendedName>
</protein>
<dbReference type="InterPro" id="IPR014729">
    <property type="entry name" value="Rossmann-like_a/b/a_fold"/>
</dbReference>
<evidence type="ECO:0000256" key="1">
    <source>
        <dbReference type="ARBA" id="ARBA00022982"/>
    </source>
</evidence>
<evidence type="ECO:0000313" key="3">
    <source>
        <dbReference type="EMBL" id="GEJ58367.1"/>
    </source>
</evidence>
<evidence type="ECO:0000259" key="2">
    <source>
        <dbReference type="Pfam" id="PF01012"/>
    </source>
</evidence>
<dbReference type="Pfam" id="PF01012">
    <property type="entry name" value="ETF"/>
    <property type="match status" value="1"/>
</dbReference>
<dbReference type="RefSeq" id="WP_176066838.1">
    <property type="nucleotide sequence ID" value="NZ_BJTG01000007.1"/>
</dbReference>
<accession>A0A7I9VQW8</accession>
<feature type="domain" description="Electron transfer flavoprotein alpha/beta-subunit N-terminal" evidence="2">
    <location>
        <begin position="38"/>
        <end position="210"/>
    </location>
</feature>
<name>A0A7I9VQW8_9BACT</name>
<dbReference type="Proteomes" id="UP000503640">
    <property type="component" value="Unassembled WGS sequence"/>
</dbReference>
<sequence>MSGYHVVVCGSIVPDPLQTLEPITGPTGPSLKNEMMLPAVLDPWAAQALFEAAALAQKAPGSKVWLVALGPKAKLQQVMMAVGQKVPFELVAVDGPAGGFVDAHETAAALAEAVQAIPGLDRARLLLFGGWESGSRGAGVTLQLVGERLGLQDQFQGVDQLTPQPDGSLEILERVEGGKHQVSVVAGPPALLGWATGNLPEPRNNPQVGMANMKGIMPALQKAKPAKVGAADAQYLAVQLPKQQRETRVVKDLTPDAIAAELVEWISKD</sequence>
<dbReference type="Gene3D" id="3.40.50.620">
    <property type="entry name" value="HUPs"/>
    <property type="match status" value="1"/>
</dbReference>
<dbReference type="SUPFAM" id="SSF52402">
    <property type="entry name" value="Adenine nucleotide alpha hydrolases-like"/>
    <property type="match status" value="1"/>
</dbReference>
<keyword evidence="1" id="KW-0813">Transport</keyword>
<proteinExistence type="predicted"/>
<organism evidence="3 4">
    <name type="scientific">Anaeromyxobacter diazotrophicus</name>
    <dbReference type="NCBI Taxonomy" id="2590199"/>
    <lineage>
        <taxon>Bacteria</taxon>
        <taxon>Pseudomonadati</taxon>
        <taxon>Myxococcota</taxon>
        <taxon>Myxococcia</taxon>
        <taxon>Myxococcales</taxon>
        <taxon>Cystobacterineae</taxon>
        <taxon>Anaeromyxobacteraceae</taxon>
        <taxon>Anaeromyxobacter</taxon>
    </lineage>
</organism>
<gene>
    <name evidence="3" type="ORF">AMYX_31080</name>
</gene>